<comment type="caution">
    <text evidence="1">The sequence shown here is derived from an EMBL/GenBank/DDBJ whole genome shotgun (WGS) entry which is preliminary data.</text>
</comment>
<dbReference type="AlphaFoldDB" id="A0A0F8WHG2"/>
<reference evidence="1" key="1">
    <citation type="journal article" date="2015" name="Nature">
        <title>Complex archaea that bridge the gap between prokaryotes and eukaryotes.</title>
        <authorList>
            <person name="Spang A."/>
            <person name="Saw J.H."/>
            <person name="Jorgensen S.L."/>
            <person name="Zaremba-Niedzwiedzka K."/>
            <person name="Martijn J."/>
            <person name="Lind A.E."/>
            <person name="van Eijk R."/>
            <person name="Schleper C."/>
            <person name="Guy L."/>
            <person name="Ettema T.J."/>
        </authorList>
    </citation>
    <scope>NUCLEOTIDE SEQUENCE</scope>
</reference>
<protein>
    <submittedName>
        <fullName evidence="1">Uncharacterized protein</fullName>
    </submittedName>
</protein>
<proteinExistence type="predicted"/>
<organism evidence="1">
    <name type="scientific">marine sediment metagenome</name>
    <dbReference type="NCBI Taxonomy" id="412755"/>
    <lineage>
        <taxon>unclassified sequences</taxon>
        <taxon>metagenomes</taxon>
        <taxon>ecological metagenomes</taxon>
    </lineage>
</organism>
<sequence length="98" mass="11607">LWPTVRKHFQARLASYLTKENRLERQLVKFADVITAFAFTDDQIRSGNARFLPTRVAVAQELLERRDEFPWLADCDGFDEKLFPYAQMIVRDWEKGSR</sequence>
<name>A0A0F8WHG2_9ZZZZ</name>
<feature type="non-terminal residue" evidence="1">
    <location>
        <position position="1"/>
    </location>
</feature>
<accession>A0A0F8WHG2</accession>
<dbReference type="EMBL" id="LAZR01065059">
    <property type="protein sequence ID" value="KKK56312.1"/>
    <property type="molecule type" value="Genomic_DNA"/>
</dbReference>
<gene>
    <name evidence="1" type="ORF">LCGC14_3065800</name>
</gene>
<evidence type="ECO:0000313" key="1">
    <source>
        <dbReference type="EMBL" id="KKK56312.1"/>
    </source>
</evidence>